<name>A0A1I7UE17_9PELO</name>
<dbReference type="Gene3D" id="3.30.710.10">
    <property type="entry name" value="Potassium Channel Kv1.1, Chain A"/>
    <property type="match status" value="1"/>
</dbReference>
<organism evidence="1 2">
    <name type="scientific">Caenorhabditis tropicalis</name>
    <dbReference type="NCBI Taxonomy" id="1561998"/>
    <lineage>
        <taxon>Eukaryota</taxon>
        <taxon>Metazoa</taxon>
        <taxon>Ecdysozoa</taxon>
        <taxon>Nematoda</taxon>
        <taxon>Chromadorea</taxon>
        <taxon>Rhabditida</taxon>
        <taxon>Rhabditina</taxon>
        <taxon>Rhabditomorpha</taxon>
        <taxon>Rhabditoidea</taxon>
        <taxon>Rhabditidae</taxon>
        <taxon>Peloderinae</taxon>
        <taxon>Caenorhabditis</taxon>
    </lineage>
</organism>
<dbReference type="WBParaSite" id="Csp11.Scaffold629.g8382.t1">
    <property type="protein sequence ID" value="Csp11.Scaffold629.g8382.t1"/>
    <property type="gene ID" value="Csp11.Scaffold629.g8382"/>
</dbReference>
<accession>A0A1I7UE17</accession>
<evidence type="ECO:0000313" key="1">
    <source>
        <dbReference type="Proteomes" id="UP000095282"/>
    </source>
</evidence>
<evidence type="ECO:0000313" key="2">
    <source>
        <dbReference type="WBParaSite" id="Csp11.Scaffold629.g8382.t1"/>
    </source>
</evidence>
<keyword evidence="1" id="KW-1185">Reference proteome</keyword>
<sequence length="322" mass="37737">MSERLKCKPFFMLTFSELLDGHNGICHFENLQQNIAQNSPTTVYMVGESLWNNWLLRLETDDNFVYPVIEYRSQGRGHEPDNRVWLYLNVMNIEEKSEMMMNRVNRTFKGPGVSIQDVPNDLSIEYGIQLITRRFRIEPWRPNLHDICFDSRRQQLEIYSCLRSFYVSRELLSFHSPYFHSLPPDKKKVDVDWPKFDFCTGGFNLCLRIALGEYVKLSLPPEADVRLCSDSAKRVLVVADDLQLANVIRHCERQMIEGSERFDMKKALLIACTHNLRHFYHHLIRKVKDVKSLHDVIDEENLNEMPGELAKATVKMFFDGSL</sequence>
<protein>
    <submittedName>
        <fullName evidence="2">BTB domain-containing protein</fullName>
    </submittedName>
</protein>
<dbReference type="Proteomes" id="UP000095282">
    <property type="component" value="Unplaced"/>
</dbReference>
<dbReference type="AlphaFoldDB" id="A0A1I7UE17"/>
<proteinExistence type="predicted"/>
<dbReference type="InterPro" id="IPR011333">
    <property type="entry name" value="SKP1/BTB/POZ_sf"/>
</dbReference>
<dbReference type="SUPFAM" id="SSF54695">
    <property type="entry name" value="POZ domain"/>
    <property type="match status" value="1"/>
</dbReference>
<reference evidence="2" key="1">
    <citation type="submission" date="2016-11" db="UniProtKB">
        <authorList>
            <consortium name="WormBaseParasite"/>
        </authorList>
    </citation>
    <scope>IDENTIFICATION</scope>
</reference>